<dbReference type="InterPro" id="IPR003819">
    <property type="entry name" value="TauD/TfdA-like"/>
</dbReference>
<dbReference type="EMBL" id="FNVU01000015">
    <property type="protein sequence ID" value="SEG84469.1"/>
    <property type="molecule type" value="Genomic_DNA"/>
</dbReference>
<organism evidence="7 8">
    <name type="scientific">Actinacidiphila yanglinensis</name>
    <dbReference type="NCBI Taxonomy" id="310779"/>
    <lineage>
        <taxon>Bacteria</taxon>
        <taxon>Bacillati</taxon>
        <taxon>Actinomycetota</taxon>
        <taxon>Actinomycetes</taxon>
        <taxon>Kitasatosporales</taxon>
        <taxon>Streptomycetaceae</taxon>
        <taxon>Actinacidiphila</taxon>
    </lineage>
</organism>
<dbReference type="Pfam" id="PF02668">
    <property type="entry name" value="TauD"/>
    <property type="match status" value="1"/>
</dbReference>
<keyword evidence="2 5" id="KW-0479">Metal-binding</keyword>
<dbReference type="InterPro" id="IPR042098">
    <property type="entry name" value="TauD-like_sf"/>
</dbReference>
<keyword evidence="3" id="KW-0560">Oxidoreductase</keyword>
<dbReference type="InterPro" id="IPR014503">
    <property type="entry name" value="Clavaminate_syn-like"/>
</dbReference>
<evidence type="ECO:0000256" key="1">
    <source>
        <dbReference type="ARBA" id="ARBA00008425"/>
    </source>
</evidence>
<dbReference type="Gene3D" id="3.60.130.10">
    <property type="entry name" value="Clavaminate synthase-like"/>
    <property type="match status" value="1"/>
</dbReference>
<comment type="similarity">
    <text evidence="1">Belongs to the clavaminate synthase family.</text>
</comment>
<keyword evidence="8" id="KW-1185">Reference proteome</keyword>
<feature type="binding site" evidence="5">
    <location>
        <position position="167"/>
    </location>
    <ligand>
        <name>Fe cation</name>
        <dbReference type="ChEBI" id="CHEBI:24875"/>
    </ligand>
</feature>
<proteinExistence type="inferred from homology"/>
<evidence type="ECO:0000259" key="6">
    <source>
        <dbReference type="Pfam" id="PF02668"/>
    </source>
</evidence>
<name>A0A1H6DGU4_9ACTN</name>
<dbReference type="RefSeq" id="WP_235032413.1">
    <property type="nucleotide sequence ID" value="NZ_FNVU01000015.1"/>
</dbReference>
<dbReference type="PIRSF" id="PIRSF019543">
    <property type="entry name" value="Clavaminate_syn"/>
    <property type="match status" value="1"/>
</dbReference>
<dbReference type="GO" id="GO:0005506">
    <property type="term" value="F:iron ion binding"/>
    <property type="evidence" value="ECO:0007669"/>
    <property type="project" value="InterPro"/>
</dbReference>
<evidence type="ECO:0000256" key="3">
    <source>
        <dbReference type="ARBA" id="ARBA00023002"/>
    </source>
</evidence>
<dbReference type="AlphaFoldDB" id="A0A1H6DGU4"/>
<keyword evidence="4 5" id="KW-0408">Iron</keyword>
<gene>
    <name evidence="7" type="ORF">SAMN05216223_11580</name>
</gene>
<dbReference type="Proteomes" id="UP000236754">
    <property type="component" value="Unassembled WGS sequence"/>
</dbReference>
<evidence type="ECO:0000256" key="5">
    <source>
        <dbReference type="PIRSR" id="PIRSR019543-2"/>
    </source>
</evidence>
<dbReference type="GO" id="GO:0016491">
    <property type="term" value="F:oxidoreductase activity"/>
    <property type="evidence" value="ECO:0007669"/>
    <property type="project" value="UniProtKB-KW"/>
</dbReference>
<sequence>MKTSHTDTDIDARTTTAVPGSVLRMRVTPQEASRIRALIEELGAADTPPEERLTEFAVRAHDLPVRLRKLLTGFRLASDAPAAGILLSGLPVDEDALGPTPTEATAESSTEESARASTLLLLLASLLGEPFSFATQQRGKLMLDVFPVCGHEDTQLGSSSQTELEWHTEDAFHPHRADWIMLLGLRNPDRAPTMFAPVQDLELGEDVRDLLFEERYVILPDESHTVAFNQATTGTGSGDHVSAAFDRIADMSTRPQRIAVLSGDRRFPFLRIDPAFMPEELGDPDAERALSLIGSEIHRTMQEIALGSGDLLVIDNKRAVHGRRPFTARFDGTDRWLRRINISADLRACADRRHGPNSRVLV</sequence>
<dbReference type="InterPro" id="IPR053447">
    <property type="entry name" value="Alpha-KG_dependent_hydroxylase"/>
</dbReference>
<feature type="binding site" evidence="5">
    <location>
        <position position="169"/>
    </location>
    <ligand>
        <name>Fe cation</name>
        <dbReference type="ChEBI" id="CHEBI:24875"/>
    </ligand>
</feature>
<reference evidence="7 8" key="1">
    <citation type="submission" date="2016-10" db="EMBL/GenBank/DDBJ databases">
        <authorList>
            <person name="de Groot N.N."/>
        </authorList>
    </citation>
    <scope>NUCLEOTIDE SEQUENCE [LARGE SCALE GENOMIC DNA]</scope>
    <source>
        <strain evidence="7 8">CGMCC 4.2023</strain>
    </source>
</reference>
<protein>
    <submittedName>
        <fullName evidence="7">Arginine beta-hydroxylase, Fe(II)/alpha-ketoglutarate-dependent</fullName>
    </submittedName>
</protein>
<feature type="domain" description="TauD/TfdA-like" evidence="6">
    <location>
        <begin position="274"/>
        <end position="340"/>
    </location>
</feature>
<evidence type="ECO:0000256" key="4">
    <source>
        <dbReference type="ARBA" id="ARBA00023004"/>
    </source>
</evidence>
<accession>A0A1H6DGU4</accession>
<dbReference type="SUPFAM" id="SSF51197">
    <property type="entry name" value="Clavaminate synthase-like"/>
    <property type="match status" value="1"/>
</dbReference>
<evidence type="ECO:0000313" key="8">
    <source>
        <dbReference type="Proteomes" id="UP000236754"/>
    </source>
</evidence>
<dbReference type="NCBIfam" id="NF041363">
    <property type="entry name" value="GntD_guanitoxin"/>
    <property type="match status" value="1"/>
</dbReference>
<evidence type="ECO:0000313" key="7">
    <source>
        <dbReference type="EMBL" id="SEG84469.1"/>
    </source>
</evidence>
<evidence type="ECO:0000256" key="2">
    <source>
        <dbReference type="ARBA" id="ARBA00022723"/>
    </source>
</evidence>